<dbReference type="OrthoDB" id="5860089at2759"/>
<proteinExistence type="predicted"/>
<keyword evidence="4" id="KW-1185">Reference proteome</keyword>
<dbReference type="Proteomes" id="UP000053660">
    <property type="component" value="Unassembled WGS sequence"/>
</dbReference>
<evidence type="ECO:0000256" key="2">
    <source>
        <dbReference type="ARBA" id="ARBA00022803"/>
    </source>
</evidence>
<organism evidence="3 4">
    <name type="scientific">Oesophagostomum dentatum</name>
    <name type="common">Nodular worm</name>
    <dbReference type="NCBI Taxonomy" id="61180"/>
    <lineage>
        <taxon>Eukaryota</taxon>
        <taxon>Metazoa</taxon>
        <taxon>Ecdysozoa</taxon>
        <taxon>Nematoda</taxon>
        <taxon>Chromadorea</taxon>
        <taxon>Rhabditida</taxon>
        <taxon>Rhabditina</taxon>
        <taxon>Rhabditomorpha</taxon>
        <taxon>Strongyloidea</taxon>
        <taxon>Strongylidae</taxon>
        <taxon>Oesophagostomum</taxon>
    </lineage>
</organism>
<evidence type="ECO:0000256" key="1">
    <source>
        <dbReference type="ARBA" id="ARBA00022737"/>
    </source>
</evidence>
<sequence length="167" mass="18573">LPKPEVSLIQADDEDSRTEASSLKAELVKLFGRISSVQTLSSKAWKAYAMLKRPKDDNVEEAEKYLQLLERALLADSNQPNWSRDVDRCSSVLSSAIELARERLRVASLKGDEAIKQAKSRVRMSLRTLATIAKKEYGDQNTQNNKEAAKIRSLLSEADGILAEVAL</sequence>
<protein>
    <submittedName>
        <fullName evidence="3">Uncharacterized protein</fullName>
    </submittedName>
</protein>
<reference evidence="3 4" key="1">
    <citation type="submission" date="2014-03" db="EMBL/GenBank/DDBJ databases">
        <title>Draft genome of the hookworm Oesophagostomum dentatum.</title>
        <authorList>
            <person name="Mitreva M."/>
        </authorList>
    </citation>
    <scope>NUCLEOTIDE SEQUENCE [LARGE SCALE GENOMIC DNA]</scope>
    <source>
        <strain evidence="3 4">OD-Hann</strain>
    </source>
</reference>
<feature type="non-terminal residue" evidence="3">
    <location>
        <position position="1"/>
    </location>
</feature>
<keyword evidence="1" id="KW-0677">Repeat</keyword>
<dbReference type="InterPro" id="IPR044244">
    <property type="entry name" value="TTC27/Emw1"/>
</dbReference>
<gene>
    <name evidence="3" type="ORF">OESDEN_23506</name>
</gene>
<evidence type="ECO:0000313" key="4">
    <source>
        <dbReference type="Proteomes" id="UP000053660"/>
    </source>
</evidence>
<dbReference type="EMBL" id="KN611323">
    <property type="protein sequence ID" value="KHJ76874.1"/>
    <property type="molecule type" value="Genomic_DNA"/>
</dbReference>
<evidence type="ECO:0000313" key="3">
    <source>
        <dbReference type="EMBL" id="KHJ76874.1"/>
    </source>
</evidence>
<keyword evidence="2" id="KW-0802">TPR repeat</keyword>
<accession>A0A0B1RW09</accession>
<dbReference type="PANTHER" id="PTHR16193:SF0">
    <property type="entry name" value="TETRATRICOPEPTIDE REPEAT PROTEIN 27"/>
    <property type="match status" value="1"/>
</dbReference>
<dbReference type="PANTHER" id="PTHR16193">
    <property type="entry name" value="TETRATRICOPEPTIDE REPEAT PROTEIN 27"/>
    <property type="match status" value="1"/>
</dbReference>
<name>A0A0B1RW09_OESDE</name>
<dbReference type="AlphaFoldDB" id="A0A0B1RW09"/>